<proteinExistence type="predicted"/>
<dbReference type="Pfam" id="PF12698">
    <property type="entry name" value="ABC2_membrane_3"/>
    <property type="match status" value="1"/>
</dbReference>
<evidence type="ECO:0000256" key="4">
    <source>
        <dbReference type="ARBA" id="ARBA00022989"/>
    </source>
</evidence>
<evidence type="ECO:0000256" key="6">
    <source>
        <dbReference type="SAM" id="Phobius"/>
    </source>
</evidence>
<evidence type="ECO:0000256" key="1">
    <source>
        <dbReference type="ARBA" id="ARBA00004651"/>
    </source>
</evidence>
<feature type="transmembrane region" description="Helical" evidence="6">
    <location>
        <begin position="268"/>
        <end position="293"/>
    </location>
</feature>
<evidence type="ECO:0000256" key="5">
    <source>
        <dbReference type="ARBA" id="ARBA00023136"/>
    </source>
</evidence>
<keyword evidence="3 6" id="KW-0812">Transmembrane</keyword>
<feature type="transmembrane region" description="Helical" evidence="6">
    <location>
        <begin position="21"/>
        <end position="42"/>
    </location>
</feature>
<dbReference type="AlphaFoldDB" id="A0A644YH64"/>
<organism evidence="8">
    <name type="scientific">bioreactor metagenome</name>
    <dbReference type="NCBI Taxonomy" id="1076179"/>
    <lineage>
        <taxon>unclassified sequences</taxon>
        <taxon>metagenomes</taxon>
        <taxon>ecological metagenomes</taxon>
    </lineage>
</organism>
<comment type="caution">
    <text evidence="8">The sequence shown here is derived from an EMBL/GenBank/DDBJ whole genome shotgun (WGS) entry which is preliminary data.</text>
</comment>
<name>A0A644YH64_9ZZZZ</name>
<dbReference type="PANTHER" id="PTHR30294">
    <property type="entry name" value="MEMBRANE COMPONENT OF ABC TRANSPORTER YHHJ-RELATED"/>
    <property type="match status" value="1"/>
</dbReference>
<evidence type="ECO:0000256" key="2">
    <source>
        <dbReference type="ARBA" id="ARBA00022475"/>
    </source>
</evidence>
<reference evidence="8" key="1">
    <citation type="submission" date="2019-08" db="EMBL/GenBank/DDBJ databases">
        <authorList>
            <person name="Kucharzyk K."/>
            <person name="Murdoch R.W."/>
            <person name="Higgins S."/>
            <person name="Loffler F."/>
        </authorList>
    </citation>
    <scope>NUCLEOTIDE SEQUENCE</scope>
</reference>
<dbReference type="InterPro" id="IPR013525">
    <property type="entry name" value="ABC2_TM"/>
</dbReference>
<feature type="transmembrane region" description="Helical" evidence="6">
    <location>
        <begin position="300"/>
        <end position="320"/>
    </location>
</feature>
<keyword evidence="5 6" id="KW-0472">Membrane</keyword>
<feature type="transmembrane region" description="Helical" evidence="6">
    <location>
        <begin position="230"/>
        <end position="256"/>
    </location>
</feature>
<keyword evidence="4 6" id="KW-1133">Transmembrane helix</keyword>
<protein>
    <recommendedName>
        <fullName evidence="7">ABC-2 type transporter transmembrane domain-containing protein</fullName>
    </recommendedName>
</protein>
<dbReference type="InterPro" id="IPR051449">
    <property type="entry name" value="ABC-2_transporter_component"/>
</dbReference>
<accession>A0A644YH64</accession>
<dbReference type="EMBL" id="VSSQ01005097">
    <property type="protein sequence ID" value="MPM27836.1"/>
    <property type="molecule type" value="Genomic_DNA"/>
</dbReference>
<dbReference type="GO" id="GO:0140359">
    <property type="term" value="F:ABC-type transporter activity"/>
    <property type="evidence" value="ECO:0007669"/>
    <property type="project" value="InterPro"/>
</dbReference>
<evidence type="ECO:0000256" key="3">
    <source>
        <dbReference type="ARBA" id="ARBA00022692"/>
    </source>
</evidence>
<keyword evidence="2" id="KW-1003">Cell membrane</keyword>
<feature type="transmembrane region" description="Helical" evidence="6">
    <location>
        <begin position="356"/>
        <end position="374"/>
    </location>
</feature>
<dbReference type="PANTHER" id="PTHR30294:SF47">
    <property type="entry name" value="INNER MEMBRANE TRANSPORT PERMEASE YHHJ"/>
    <property type="match status" value="1"/>
</dbReference>
<feature type="transmembrane region" description="Helical" evidence="6">
    <location>
        <begin position="185"/>
        <end position="210"/>
    </location>
</feature>
<evidence type="ECO:0000259" key="7">
    <source>
        <dbReference type="Pfam" id="PF12698"/>
    </source>
</evidence>
<dbReference type="GO" id="GO:0005886">
    <property type="term" value="C:plasma membrane"/>
    <property type="evidence" value="ECO:0007669"/>
    <property type="project" value="UniProtKB-SubCell"/>
</dbReference>
<dbReference type="Gene3D" id="3.40.1710.10">
    <property type="entry name" value="abc type-2 transporter like domain"/>
    <property type="match status" value="1"/>
</dbReference>
<evidence type="ECO:0000313" key="8">
    <source>
        <dbReference type="EMBL" id="MPM27836.1"/>
    </source>
</evidence>
<comment type="subcellular location">
    <subcellularLocation>
        <location evidence="1">Cell membrane</location>
        <topology evidence="1">Multi-pass membrane protein</topology>
    </subcellularLocation>
</comment>
<feature type="domain" description="ABC-2 type transporter transmembrane" evidence="7">
    <location>
        <begin position="23"/>
        <end position="373"/>
    </location>
</feature>
<gene>
    <name evidence="8" type="ORF">SDC9_74350</name>
</gene>
<sequence>MTIKGFKQVWNRELKMMLSRPIYLFSTVFVMGFCYIFFLTMMREGLPERLPVAIVDLDQSSISRRFFREIQATAMTEVTLRCTSFEEARDEMQKGNIHGIIVIPRDFYKDLLAYRRPEVSFYVNNAYLIGGTLSYKDFLTMSALGSGAVQREMLRAKGLTETAIMGRIQPIIIDSHMIGNPWANYGVYLINLLLPGVLQLMILLLTIYAIGIELKNKTSRDWLEAGEGSLVAALAGKLAPYTILFSILGLAGNILLYKYVQYPMHGSFAVFSLATILYVLAYQAIGIFMIGLFPVLRDGISFAALYGILAFTYAGFTFPIEAMPPVAQGASVLFPIRHYFKIYVSEALLGTSSVNIIIYFAALLAFLLLPFIVFRRLKNALINQNYPLK</sequence>